<dbReference type="Pfam" id="PF13671">
    <property type="entry name" value="AAA_33"/>
    <property type="match status" value="1"/>
</dbReference>
<dbReference type="EMBL" id="JAAIYP010000037">
    <property type="protein sequence ID" value="NFV80570.1"/>
    <property type="molecule type" value="Genomic_DNA"/>
</dbReference>
<proteinExistence type="predicted"/>
<dbReference type="Proteomes" id="UP000480684">
    <property type="component" value="Unassembled WGS sequence"/>
</dbReference>
<name>A0A7C9UWR5_9PROT</name>
<dbReference type="AlphaFoldDB" id="A0A7C9UWR5"/>
<sequence>MAAPSSPPAPQADVLHFLSRSATHGGRRPQRLDTHISTIFLAGEHAWKLKKAVVLPFLDFSSLESRRRACEAEIEINRRAAPDIYLGVVAVTRGPDGALRLGGDGEAVEWLVHMRRFDQRTLFSKLVPAGRVDRHRIQALAEAVWRFHQGAPRRPDRGGAAAMAAVVDGNAASMAAHADILPPAQCAALTEATHATLARLAGLLDERRAAGLVRHCHGDLHCGNICLVGGRPTPFDAIEFSETFACIDVFYDLAFLLMDLDRRGARPLAGYAFNHYLDLSGDYQAVATLPLFLSVRAAVRAHVSATMAAGAEGAERDRLTQAARDYLIAAQDYLSPPAPTLLAVGGLSGSGKSRMGRELAPLLAMPAAAVVRTDSLRKHLMGAGLLDKLGPEGYTPEMGERTYQALYETCRQVLRAGHAAVADAVFAKPEQRDAIERVAREAGVPFKGLWLFTPPDLAANRIRTRRANVSDATVEVLEHQLSYDLGDITWPQVQTGGSKVKALADGRTALGL</sequence>
<dbReference type="InterPro" id="IPR052732">
    <property type="entry name" value="Cell-binding_unc_protein"/>
</dbReference>
<accession>A0A7C9UWR5</accession>
<dbReference type="SUPFAM" id="SSF52540">
    <property type="entry name" value="P-loop containing nucleoside triphosphate hydrolases"/>
    <property type="match status" value="1"/>
</dbReference>
<gene>
    <name evidence="1" type="ORF">G4223_10660</name>
</gene>
<keyword evidence="2" id="KW-1185">Reference proteome</keyword>
<dbReference type="PANTHER" id="PTHR43883">
    <property type="entry name" value="SLR0207 PROTEIN"/>
    <property type="match status" value="1"/>
</dbReference>
<organism evidence="1 2">
    <name type="scientific">Magnetospirillum aberrantis SpK</name>
    <dbReference type="NCBI Taxonomy" id="908842"/>
    <lineage>
        <taxon>Bacteria</taxon>
        <taxon>Pseudomonadati</taxon>
        <taxon>Pseudomonadota</taxon>
        <taxon>Alphaproteobacteria</taxon>
        <taxon>Rhodospirillales</taxon>
        <taxon>Rhodospirillaceae</taxon>
        <taxon>Magnetospirillum</taxon>
    </lineage>
</organism>
<evidence type="ECO:0000313" key="1">
    <source>
        <dbReference type="EMBL" id="NFV80570.1"/>
    </source>
</evidence>
<dbReference type="SUPFAM" id="SSF56112">
    <property type="entry name" value="Protein kinase-like (PK-like)"/>
    <property type="match status" value="1"/>
</dbReference>
<protein>
    <submittedName>
        <fullName evidence="1">AAA family ATPase</fullName>
    </submittedName>
</protein>
<dbReference type="RefSeq" id="WP_163679036.1">
    <property type="nucleotide sequence ID" value="NZ_JAAIYP010000037.1"/>
</dbReference>
<dbReference type="Gene3D" id="3.40.50.300">
    <property type="entry name" value="P-loop containing nucleotide triphosphate hydrolases"/>
    <property type="match status" value="1"/>
</dbReference>
<dbReference type="InterPro" id="IPR027417">
    <property type="entry name" value="P-loop_NTPase"/>
</dbReference>
<reference evidence="1 2" key="1">
    <citation type="submission" date="2020-02" db="EMBL/GenBank/DDBJ databases">
        <authorList>
            <person name="Dziuba M."/>
            <person name="Kuznetsov B."/>
            <person name="Mardanov A."/>
            <person name="Ravin N."/>
            <person name="Grouzdev D."/>
        </authorList>
    </citation>
    <scope>NUCLEOTIDE SEQUENCE [LARGE SCALE GENOMIC DNA]</scope>
    <source>
        <strain evidence="1 2">SpK</strain>
    </source>
</reference>
<comment type="caution">
    <text evidence="1">The sequence shown here is derived from an EMBL/GenBank/DDBJ whole genome shotgun (WGS) entry which is preliminary data.</text>
</comment>
<dbReference type="PANTHER" id="PTHR43883:SF1">
    <property type="entry name" value="GLUCONOKINASE"/>
    <property type="match status" value="1"/>
</dbReference>
<evidence type="ECO:0000313" key="2">
    <source>
        <dbReference type="Proteomes" id="UP000480684"/>
    </source>
</evidence>
<dbReference type="InterPro" id="IPR011009">
    <property type="entry name" value="Kinase-like_dom_sf"/>
</dbReference>